<dbReference type="Proteomes" id="UP001595443">
    <property type="component" value="Unassembled WGS sequence"/>
</dbReference>
<gene>
    <name evidence="2" type="ORF">ACFOES_06545</name>
</gene>
<accession>A0ABV7AFB9</accession>
<reference evidence="3" key="1">
    <citation type="journal article" date="2019" name="Int. J. Syst. Evol. Microbiol.">
        <title>The Global Catalogue of Microorganisms (GCM) 10K type strain sequencing project: providing services to taxonomists for standard genome sequencing and annotation.</title>
        <authorList>
            <consortium name="The Broad Institute Genomics Platform"/>
            <consortium name="The Broad Institute Genome Sequencing Center for Infectious Disease"/>
            <person name="Wu L."/>
            <person name="Ma J."/>
        </authorList>
    </citation>
    <scope>NUCLEOTIDE SEQUENCE [LARGE SCALE GENOMIC DNA]</scope>
    <source>
        <strain evidence="3">KCTC 62192</strain>
    </source>
</reference>
<dbReference type="Pfam" id="PF12806">
    <property type="entry name" value="Acyl-CoA_dh_C"/>
    <property type="match status" value="1"/>
</dbReference>
<proteinExistence type="predicted"/>
<feature type="domain" description="Acetyl-CoA dehydrogenase-like C-terminal" evidence="1">
    <location>
        <begin position="1"/>
        <end position="57"/>
    </location>
</feature>
<name>A0ABV7AFB9_9RHOB</name>
<dbReference type="EMBL" id="JBHRSK010000004">
    <property type="protein sequence ID" value="MFC2967746.1"/>
    <property type="molecule type" value="Genomic_DNA"/>
</dbReference>
<dbReference type="InterPro" id="IPR025878">
    <property type="entry name" value="Acyl-CoA_dh-like_C_dom"/>
</dbReference>
<sequence>MAGLWLQMAACAVEQRGALGGFAENKLCLARFFFDRLSPQTLALEAGIMAGPASINSLANDTI</sequence>
<evidence type="ECO:0000313" key="2">
    <source>
        <dbReference type="EMBL" id="MFC2967746.1"/>
    </source>
</evidence>
<keyword evidence="3" id="KW-1185">Reference proteome</keyword>
<protein>
    <submittedName>
        <fullName evidence="2">Acyl-CoA dehydrogenase C-terminal domain-containing protein</fullName>
    </submittedName>
</protein>
<organism evidence="2 3">
    <name type="scientific">Acidimangrovimonas pyrenivorans</name>
    <dbReference type="NCBI Taxonomy" id="2030798"/>
    <lineage>
        <taxon>Bacteria</taxon>
        <taxon>Pseudomonadati</taxon>
        <taxon>Pseudomonadota</taxon>
        <taxon>Alphaproteobacteria</taxon>
        <taxon>Rhodobacterales</taxon>
        <taxon>Paracoccaceae</taxon>
        <taxon>Acidimangrovimonas</taxon>
    </lineage>
</organism>
<evidence type="ECO:0000313" key="3">
    <source>
        <dbReference type="Proteomes" id="UP001595443"/>
    </source>
</evidence>
<evidence type="ECO:0000259" key="1">
    <source>
        <dbReference type="Pfam" id="PF12806"/>
    </source>
</evidence>
<dbReference type="RefSeq" id="WP_377832394.1">
    <property type="nucleotide sequence ID" value="NZ_JBHRSK010000004.1"/>
</dbReference>
<comment type="caution">
    <text evidence="2">The sequence shown here is derived from an EMBL/GenBank/DDBJ whole genome shotgun (WGS) entry which is preliminary data.</text>
</comment>